<evidence type="ECO:0000313" key="3">
    <source>
        <dbReference type="Proteomes" id="UP000245711"/>
    </source>
</evidence>
<dbReference type="PANTHER" id="PTHR43143">
    <property type="entry name" value="METALLOPHOSPHOESTERASE, CALCINEURIN SUPERFAMILY"/>
    <property type="match status" value="1"/>
</dbReference>
<dbReference type="Gene3D" id="3.60.21.10">
    <property type="match status" value="1"/>
</dbReference>
<dbReference type="GO" id="GO:0016787">
    <property type="term" value="F:hydrolase activity"/>
    <property type="evidence" value="ECO:0007669"/>
    <property type="project" value="InterPro"/>
</dbReference>
<dbReference type="Proteomes" id="UP000245711">
    <property type="component" value="Chromosome"/>
</dbReference>
<dbReference type="PANTHER" id="PTHR43143:SF5">
    <property type="entry name" value="SECRETED PROTEIN"/>
    <property type="match status" value="1"/>
</dbReference>
<accession>A0A2S2BPV1</accession>
<dbReference type="InterPro" id="IPR004843">
    <property type="entry name" value="Calcineurin-like_PHP"/>
</dbReference>
<protein>
    <submittedName>
        <fullName evidence="2">Metallophosphatase</fullName>
    </submittedName>
</protein>
<gene>
    <name evidence="2" type="ORF">CBI38_02805</name>
</gene>
<proteinExistence type="predicted"/>
<evidence type="ECO:0000259" key="1">
    <source>
        <dbReference type="Pfam" id="PF00149"/>
    </source>
</evidence>
<reference evidence="2 3" key="1">
    <citation type="submission" date="2017-05" db="EMBL/GenBank/DDBJ databases">
        <title>Isolation of Rhodococcus sp. S2-17 biodegrading of BP-3.</title>
        <authorList>
            <person name="Lee Y."/>
            <person name="Kim K.H."/>
            <person name="Chun B.H."/>
            <person name="Jung H.S."/>
            <person name="Jeon C.O."/>
        </authorList>
    </citation>
    <scope>NUCLEOTIDE SEQUENCE [LARGE SCALE GENOMIC DNA]</scope>
    <source>
        <strain evidence="2 3">S2-17</strain>
    </source>
</reference>
<keyword evidence="3" id="KW-1185">Reference proteome</keyword>
<name>A0A2S2BPV1_9NOCA</name>
<dbReference type="RefSeq" id="WP_109326206.1">
    <property type="nucleotide sequence ID" value="NZ_CP021354.1"/>
</dbReference>
<dbReference type="InterPro" id="IPR051918">
    <property type="entry name" value="STPP_CPPED1"/>
</dbReference>
<dbReference type="AlphaFoldDB" id="A0A2S2BPV1"/>
<dbReference type="EMBL" id="CP021354">
    <property type="protein sequence ID" value="AWK70656.1"/>
    <property type="molecule type" value="Genomic_DNA"/>
</dbReference>
<dbReference type="SUPFAM" id="SSF56300">
    <property type="entry name" value="Metallo-dependent phosphatases"/>
    <property type="match status" value="1"/>
</dbReference>
<sequence>MSVPGRLATLMAVSLVAGVLSGDGVAGAEPEPRGAQGLASRGLLNSTPLHSAVMFAGITDDLTPSGRVPGDESDRTSATTHRFDEYPYMRYEVTFAPGTLANEVVWEGRSVNLDDVALHVWDEQAGSWGEPVATARPDVPGGPVRLSTRIEGADSAQILVIDSPRRDRSFRDANSEADQQFADPASYDFAIQHITDTQYVSRDNPAVFDSMTRWTADNAADRKIAYSMHTGDLVQSWIRPGAPDTRARPEFEVADNAMSRLEDAGIPHGVLPGNHDNLWNVGGRLIPGEHEKNHALYNEFFGPWRYRDRPYWGGSVTDTDNSAHYDLLDLAGAKFLMLYIGYNPPERVLQWAEDVLAAHPDRNVMIGSHYYLDEDGSLRMSGFGDIGGSAGQQIWNRLVVPFDTVFLVLAGHVDGQTTVTDRKVGDTDRTVVELLADYQNFRVDNRRETGFQRLLQFDLDGGTLAVTTHSPALNSFRVEDFDPQRRYEPGDGDFVTDVELRADMPRAVIPAT</sequence>
<dbReference type="InterPro" id="IPR029052">
    <property type="entry name" value="Metallo-depent_PP-like"/>
</dbReference>
<organism evidence="2 3">
    <name type="scientific">Rhodococcus oxybenzonivorans</name>
    <dbReference type="NCBI Taxonomy" id="1990687"/>
    <lineage>
        <taxon>Bacteria</taxon>
        <taxon>Bacillati</taxon>
        <taxon>Actinomycetota</taxon>
        <taxon>Actinomycetes</taxon>
        <taxon>Mycobacteriales</taxon>
        <taxon>Nocardiaceae</taxon>
        <taxon>Rhodococcus</taxon>
    </lineage>
</organism>
<dbReference type="KEGG" id="roz:CBI38_02805"/>
<dbReference type="OrthoDB" id="9772095at2"/>
<dbReference type="Pfam" id="PF00149">
    <property type="entry name" value="Metallophos"/>
    <property type="match status" value="1"/>
</dbReference>
<evidence type="ECO:0000313" key="2">
    <source>
        <dbReference type="EMBL" id="AWK70656.1"/>
    </source>
</evidence>
<feature type="domain" description="Calcineurin-like phosphoesterase" evidence="1">
    <location>
        <begin position="193"/>
        <end position="412"/>
    </location>
</feature>